<name>A0ABD3LHB4_EUCGL</name>
<dbReference type="SUPFAM" id="SSF50685">
    <property type="entry name" value="Barwin-like endoglucanases"/>
    <property type="match status" value="1"/>
</dbReference>
<organism evidence="2 3">
    <name type="scientific">Eucalyptus globulus</name>
    <name type="common">Tasmanian blue gum</name>
    <dbReference type="NCBI Taxonomy" id="34317"/>
    <lineage>
        <taxon>Eukaryota</taxon>
        <taxon>Viridiplantae</taxon>
        <taxon>Streptophyta</taxon>
        <taxon>Embryophyta</taxon>
        <taxon>Tracheophyta</taxon>
        <taxon>Spermatophyta</taxon>
        <taxon>Magnoliopsida</taxon>
        <taxon>eudicotyledons</taxon>
        <taxon>Gunneridae</taxon>
        <taxon>Pentapetalae</taxon>
        <taxon>rosids</taxon>
        <taxon>malvids</taxon>
        <taxon>Myrtales</taxon>
        <taxon>Myrtaceae</taxon>
        <taxon>Myrtoideae</taxon>
        <taxon>Eucalypteae</taxon>
        <taxon>Eucalyptus</taxon>
    </lineage>
</organism>
<dbReference type="Gene3D" id="2.40.40.10">
    <property type="entry name" value="RlpA-like domain"/>
    <property type="match status" value="1"/>
</dbReference>
<comment type="caution">
    <text evidence="2">The sequence shown here is derived from an EMBL/GenBank/DDBJ whole genome shotgun (WGS) entry which is preliminary data.</text>
</comment>
<sequence>MNFGKVGAACGRTSLVTCTGATNLGDPHPCTGASVVVTIVDYCPSGCRGTIDLSQEAFAAIAHLEAGKVCTSTLILIHDLDDCSLWFRS</sequence>
<dbReference type="CDD" id="cd22269">
    <property type="entry name" value="DPBB_EG45-like"/>
    <property type="match status" value="1"/>
</dbReference>
<keyword evidence="3" id="KW-1185">Reference proteome</keyword>
<feature type="domain" description="Expansin-like EG45" evidence="1">
    <location>
        <begin position="1"/>
        <end position="69"/>
    </location>
</feature>
<protein>
    <recommendedName>
        <fullName evidence="1">Expansin-like EG45 domain-containing protein</fullName>
    </recommendedName>
</protein>
<dbReference type="InterPro" id="IPR007112">
    <property type="entry name" value="Expansin/allergen_DPBB_dom"/>
</dbReference>
<reference evidence="2 3" key="1">
    <citation type="submission" date="2024-11" db="EMBL/GenBank/DDBJ databases">
        <title>Chromosome-level genome assembly of Eucalyptus globulus Labill. provides insights into its genome evolution.</title>
        <authorList>
            <person name="Li X."/>
        </authorList>
    </citation>
    <scope>NUCLEOTIDE SEQUENCE [LARGE SCALE GENOMIC DNA]</scope>
    <source>
        <strain evidence="2">CL2024</strain>
        <tissue evidence="2">Fresh tender leaves</tissue>
    </source>
</reference>
<dbReference type="EMBL" id="JBJKBG010000002">
    <property type="protein sequence ID" value="KAL3751134.1"/>
    <property type="molecule type" value="Genomic_DNA"/>
</dbReference>
<evidence type="ECO:0000259" key="1">
    <source>
        <dbReference type="PROSITE" id="PS50842"/>
    </source>
</evidence>
<proteinExistence type="predicted"/>
<dbReference type="PROSITE" id="PS50842">
    <property type="entry name" value="EXPANSIN_EG45"/>
    <property type="match status" value="1"/>
</dbReference>
<dbReference type="AlphaFoldDB" id="A0ABD3LHB4"/>
<accession>A0ABD3LHB4</accession>
<evidence type="ECO:0000313" key="3">
    <source>
        <dbReference type="Proteomes" id="UP001634007"/>
    </source>
</evidence>
<dbReference type="PANTHER" id="PTHR47295">
    <property type="entry name" value="EG45-LIKE DOMAIN CONTAINING PROTEIN 1-RELATED"/>
    <property type="match status" value="1"/>
</dbReference>
<dbReference type="InterPro" id="IPR009009">
    <property type="entry name" value="RlpA-like_DPBB"/>
</dbReference>
<gene>
    <name evidence="2" type="ORF">ACJRO7_012018</name>
</gene>
<dbReference type="InterPro" id="IPR044206">
    <property type="entry name" value="EGC1/2"/>
</dbReference>
<dbReference type="Proteomes" id="UP001634007">
    <property type="component" value="Unassembled WGS sequence"/>
</dbReference>
<dbReference type="Pfam" id="PF03330">
    <property type="entry name" value="DPBB_1"/>
    <property type="match status" value="1"/>
</dbReference>
<dbReference type="InterPro" id="IPR036908">
    <property type="entry name" value="RlpA-like_sf"/>
</dbReference>
<evidence type="ECO:0000313" key="2">
    <source>
        <dbReference type="EMBL" id="KAL3751134.1"/>
    </source>
</evidence>
<dbReference type="PANTHER" id="PTHR47295:SF10">
    <property type="entry name" value="EG45-LIKE DOMAIN CONTAINING PROTEIN"/>
    <property type="match status" value="1"/>
</dbReference>